<evidence type="ECO:0000313" key="3">
    <source>
        <dbReference type="Proteomes" id="UP000249229"/>
    </source>
</evidence>
<reference evidence="2 3" key="1">
    <citation type="submission" date="2017-08" db="EMBL/GenBank/DDBJ databases">
        <title>Infants hospitalized years apart are colonized by the same room-sourced microbial strains.</title>
        <authorList>
            <person name="Brooks B."/>
            <person name="Olm M.R."/>
            <person name="Firek B.A."/>
            <person name="Baker R."/>
            <person name="Thomas B.C."/>
            <person name="Morowitz M.J."/>
            <person name="Banfield J.F."/>
        </authorList>
    </citation>
    <scope>NUCLEOTIDE SEQUENCE [LARGE SCALE GENOMIC DNA]</scope>
    <source>
        <strain evidence="2">S2_005_001_R1_22</strain>
    </source>
</reference>
<dbReference type="Proteomes" id="UP000249229">
    <property type="component" value="Unassembled WGS sequence"/>
</dbReference>
<dbReference type="PROSITE" id="PS00430">
    <property type="entry name" value="TONB_DEPENDENT_REC_1"/>
    <property type="match status" value="1"/>
</dbReference>
<dbReference type="Gene3D" id="2.160.20.120">
    <property type="match status" value="1"/>
</dbReference>
<dbReference type="InterPro" id="IPR021255">
    <property type="entry name" value="DUF2807"/>
</dbReference>
<dbReference type="AlphaFoldDB" id="A0A2W5QYX7"/>
<gene>
    <name evidence="2" type="ORF">DI544_09730</name>
</gene>
<dbReference type="InterPro" id="IPR010916">
    <property type="entry name" value="TonB_box_CS"/>
</dbReference>
<protein>
    <recommendedName>
        <fullName evidence="1">Putative auto-transporter adhesin head GIN domain-containing protein</fullName>
    </recommendedName>
</protein>
<comment type="caution">
    <text evidence="2">The sequence shown here is derived from an EMBL/GenBank/DDBJ whole genome shotgun (WGS) entry which is preliminary data.</text>
</comment>
<sequence length="271" mass="27034">MAASSPAPCARSDRPEQEQPMHRFIPAATLAAALFAAGIAVAAAAPSGERRFAVHRFDAIDLAGPDNVRVVTGNTVSVVASGDPGALAMLRIDVRGTTLRIGRQPGRSQDRGALVTVTMPALRAATITGSGDMEAAAGPVARFAGRVDGSGTLRLRDLRTGEARIDIAGSGDVMLDGVVRGPLAIALPGAGDLIATGKAGSVAIHLTGTGDVDTAGLATPTLGVDLSGTGNVKARASGTARIAASGTGGVIVAGHPRCTVRHNGLSTVRCG</sequence>
<dbReference type="Pfam" id="PF10988">
    <property type="entry name" value="DUF2807"/>
    <property type="match status" value="1"/>
</dbReference>
<organism evidence="2 3">
    <name type="scientific">Sphingomonas taxi</name>
    <dbReference type="NCBI Taxonomy" id="1549858"/>
    <lineage>
        <taxon>Bacteria</taxon>
        <taxon>Pseudomonadati</taxon>
        <taxon>Pseudomonadota</taxon>
        <taxon>Alphaproteobacteria</taxon>
        <taxon>Sphingomonadales</taxon>
        <taxon>Sphingomonadaceae</taxon>
        <taxon>Sphingomonas</taxon>
    </lineage>
</organism>
<evidence type="ECO:0000259" key="1">
    <source>
        <dbReference type="Pfam" id="PF10988"/>
    </source>
</evidence>
<accession>A0A2W5QYX7</accession>
<name>A0A2W5QYX7_9SPHN</name>
<proteinExistence type="predicted"/>
<feature type="domain" description="Putative auto-transporter adhesin head GIN" evidence="1">
    <location>
        <begin position="56"/>
        <end position="256"/>
    </location>
</feature>
<dbReference type="EMBL" id="QFQI01000006">
    <property type="protein sequence ID" value="PZQ60123.1"/>
    <property type="molecule type" value="Genomic_DNA"/>
</dbReference>
<evidence type="ECO:0000313" key="2">
    <source>
        <dbReference type="EMBL" id="PZQ60123.1"/>
    </source>
</evidence>